<gene>
    <name evidence="3" type="ORF">TG4357_03145</name>
</gene>
<feature type="domain" description="Putative DNA-binding" evidence="2">
    <location>
        <begin position="2"/>
        <end position="93"/>
    </location>
</feature>
<evidence type="ECO:0000256" key="1">
    <source>
        <dbReference type="SAM" id="MobiDB-lite"/>
    </source>
</evidence>
<feature type="region of interest" description="Disordered" evidence="1">
    <location>
        <begin position="1"/>
        <end position="28"/>
    </location>
</feature>
<dbReference type="InterPro" id="IPR018640">
    <property type="entry name" value="DUF2063"/>
</dbReference>
<organism evidence="3 4">
    <name type="scientific">Thalassovita gelatinovora</name>
    <name type="common">Thalassobius gelatinovorus</name>
    <dbReference type="NCBI Taxonomy" id="53501"/>
    <lineage>
        <taxon>Bacteria</taxon>
        <taxon>Pseudomonadati</taxon>
        <taxon>Pseudomonadota</taxon>
        <taxon>Alphaproteobacteria</taxon>
        <taxon>Rhodobacterales</taxon>
        <taxon>Roseobacteraceae</taxon>
        <taxon>Thalassovita</taxon>
    </lineage>
</organism>
<accession>A0A0P1FI78</accession>
<protein>
    <recommendedName>
        <fullName evidence="2">Putative DNA-binding domain-containing protein</fullName>
    </recommendedName>
</protein>
<dbReference type="RefSeq" id="WP_058263823.1">
    <property type="nucleotide sequence ID" value="NZ_CP051181.1"/>
</dbReference>
<sequence>MTQTEFRTALLDPSQPVPNGLTDSAGRPAGKRFSVYRNNVAVSLKEALETGFPATARLLGTRNFETVAQGYLRAQPPKSPVMMLYGDSFADYIAAISSLESLGYLPDVARLEYAMRQSYHAADVTTIDPAQLAETAPDALNRARLMFAPAVRLIRSDWPIWSIREKALNADALAPPGTAQPVLVTRPHYDPELHPLTQADARLIASLLSGAMLAEAMTRAPDADLGQVIGLLLAQSALTDIDVEDAT</sequence>
<dbReference type="AlphaFoldDB" id="A0A0P1FI78"/>
<dbReference type="Gene3D" id="1.10.150.690">
    <property type="entry name" value="DUF2063"/>
    <property type="match status" value="1"/>
</dbReference>
<name>A0A0P1FI78_THAGE</name>
<dbReference type="OrthoDB" id="4146344at2"/>
<proteinExistence type="predicted"/>
<dbReference type="Proteomes" id="UP000051587">
    <property type="component" value="Unassembled WGS sequence"/>
</dbReference>
<evidence type="ECO:0000313" key="3">
    <source>
        <dbReference type="EMBL" id="CUH67676.1"/>
    </source>
</evidence>
<dbReference type="STRING" id="53501.SAMN04488043_101115"/>
<evidence type="ECO:0000259" key="2">
    <source>
        <dbReference type="Pfam" id="PF09836"/>
    </source>
</evidence>
<evidence type="ECO:0000313" key="4">
    <source>
        <dbReference type="Proteomes" id="UP000051587"/>
    </source>
</evidence>
<dbReference type="InterPro" id="IPR044922">
    <property type="entry name" value="DUF2063_N_sf"/>
</dbReference>
<keyword evidence="4" id="KW-1185">Reference proteome</keyword>
<dbReference type="EMBL" id="CYSA01000026">
    <property type="protein sequence ID" value="CUH67676.1"/>
    <property type="molecule type" value="Genomic_DNA"/>
</dbReference>
<reference evidence="3 4" key="1">
    <citation type="submission" date="2015-09" db="EMBL/GenBank/DDBJ databases">
        <authorList>
            <consortium name="Swine Surveillance"/>
        </authorList>
    </citation>
    <scope>NUCLEOTIDE SEQUENCE [LARGE SCALE GENOMIC DNA]</scope>
    <source>
        <strain evidence="3 4">CECT 4357</strain>
    </source>
</reference>
<dbReference type="Pfam" id="PF09836">
    <property type="entry name" value="DUF2063"/>
    <property type="match status" value="1"/>
</dbReference>